<reference evidence="4 5" key="1">
    <citation type="journal article" date="2014" name="Genome Announc.">
        <title>Genome Sequence and Methylome of Soil Bacterium Gemmatirosa kalamazoonensis KBS708T, a Member of the Rarely Cultivated Gemmatimonadetes Phylum.</title>
        <authorList>
            <person name="Debruyn J.M."/>
            <person name="Radosevich M."/>
            <person name="Wommack K.E."/>
            <person name="Polson S.W."/>
            <person name="Hauser L.J."/>
            <person name="Fawaz M.N."/>
            <person name="Korlach J."/>
            <person name="Tsai Y.C."/>
        </authorList>
    </citation>
    <scope>NUCLEOTIDE SEQUENCE [LARGE SCALE GENOMIC DNA]</scope>
    <source>
        <strain evidence="4 5">KBS708</strain>
    </source>
</reference>
<dbReference type="KEGG" id="gba:J421_3591"/>
<dbReference type="PANTHER" id="PTHR43639">
    <property type="entry name" value="OXIDOREDUCTASE, SHORT-CHAIN DEHYDROGENASE/REDUCTASE FAMILY (AFU_ORTHOLOGUE AFUA_5G02870)"/>
    <property type="match status" value="1"/>
</dbReference>
<dbReference type="SMART" id="SM00822">
    <property type="entry name" value="PKS_KR"/>
    <property type="match status" value="1"/>
</dbReference>
<evidence type="ECO:0000256" key="1">
    <source>
        <dbReference type="ARBA" id="ARBA00006484"/>
    </source>
</evidence>
<dbReference type="PATRIC" id="fig|861299.3.peg.3645"/>
<dbReference type="PRINTS" id="PR00081">
    <property type="entry name" value="GDHRDH"/>
</dbReference>
<dbReference type="InterPro" id="IPR057326">
    <property type="entry name" value="KR_dom"/>
</dbReference>
<dbReference type="HOGENOM" id="CLU_010194_1_3_0"/>
<name>W0RNU0_9BACT</name>
<evidence type="ECO:0000313" key="5">
    <source>
        <dbReference type="Proteomes" id="UP000019151"/>
    </source>
</evidence>
<dbReference type="SUPFAM" id="SSF51735">
    <property type="entry name" value="NAD(P)-binding Rossmann-fold domains"/>
    <property type="match status" value="1"/>
</dbReference>
<dbReference type="InterPro" id="IPR036291">
    <property type="entry name" value="NAD(P)-bd_dom_sf"/>
</dbReference>
<dbReference type="InParanoid" id="W0RNU0"/>
<dbReference type="OrthoDB" id="9803333at2"/>
<dbReference type="InterPro" id="IPR002347">
    <property type="entry name" value="SDR_fam"/>
</dbReference>
<dbReference type="Gene3D" id="3.40.50.720">
    <property type="entry name" value="NAD(P)-binding Rossmann-like Domain"/>
    <property type="match status" value="1"/>
</dbReference>
<dbReference type="PANTHER" id="PTHR43639:SF1">
    <property type="entry name" value="SHORT-CHAIN DEHYDROGENASE_REDUCTASE FAMILY PROTEIN"/>
    <property type="match status" value="1"/>
</dbReference>
<proteinExistence type="inferred from homology"/>
<keyword evidence="5" id="KW-1185">Reference proteome</keyword>
<dbReference type="AlphaFoldDB" id="W0RNU0"/>
<comment type="similarity">
    <text evidence="1">Belongs to the short-chain dehydrogenases/reductases (SDR) family.</text>
</comment>
<dbReference type="STRING" id="861299.J421_3591"/>
<feature type="domain" description="Ketoreductase" evidence="3">
    <location>
        <begin position="6"/>
        <end position="145"/>
    </location>
</feature>
<dbReference type="FunFam" id="3.40.50.720:FF:000084">
    <property type="entry name" value="Short-chain dehydrogenase reductase"/>
    <property type="match status" value="1"/>
</dbReference>
<dbReference type="eggNOG" id="COG1028">
    <property type="taxonomic scope" value="Bacteria"/>
</dbReference>
<organism evidence="4 5">
    <name type="scientific">Gemmatirosa kalamazoonensis</name>
    <dbReference type="NCBI Taxonomy" id="861299"/>
    <lineage>
        <taxon>Bacteria</taxon>
        <taxon>Pseudomonadati</taxon>
        <taxon>Gemmatimonadota</taxon>
        <taxon>Gemmatimonadia</taxon>
        <taxon>Gemmatimonadales</taxon>
        <taxon>Gemmatimonadaceae</taxon>
        <taxon>Gemmatirosa</taxon>
    </lineage>
</organism>
<dbReference type="EMBL" id="CP007128">
    <property type="protein sequence ID" value="AHG91128.1"/>
    <property type="molecule type" value="Genomic_DNA"/>
</dbReference>
<gene>
    <name evidence="4" type="ORF">J421_3591</name>
</gene>
<dbReference type="PRINTS" id="PR00080">
    <property type="entry name" value="SDRFAMILY"/>
</dbReference>
<dbReference type="Proteomes" id="UP000019151">
    <property type="component" value="Chromosome"/>
</dbReference>
<evidence type="ECO:0000259" key="3">
    <source>
        <dbReference type="SMART" id="SM00822"/>
    </source>
</evidence>
<protein>
    <submittedName>
        <fullName evidence="4">Short-chain dehydrogenase/reductase SDR</fullName>
    </submittedName>
</protein>
<accession>W0RNU0</accession>
<keyword evidence="2" id="KW-0560">Oxidoreductase</keyword>
<dbReference type="Pfam" id="PF13561">
    <property type="entry name" value="adh_short_C2"/>
    <property type="match status" value="1"/>
</dbReference>
<evidence type="ECO:0000256" key="2">
    <source>
        <dbReference type="ARBA" id="ARBA00023002"/>
    </source>
</evidence>
<evidence type="ECO:0000313" key="4">
    <source>
        <dbReference type="EMBL" id="AHG91128.1"/>
    </source>
</evidence>
<sequence length="243" mass="25892">MDLRGRVAIVTGAGRRVGRALALALGARGMRVAVHYNGSRGGADETCRMIRESGSEAEPFQADLSDGAAPARLVDDVVHRFGALDVLVNSAAVMERTPFGEVTPEQWDAMFALNLRAPFFVAQAAARAMAERGGAIVNIADLAAFETWPAYVPHGITKSGIVHMTRSLARVLAPRIRVNGIAPGTVLLPDDWDGDSAEHLRATTPLQRQGSPADVAGAMLYLLDADYVTGETIIVDGGRHVRR</sequence>
<dbReference type="GO" id="GO:0016491">
    <property type="term" value="F:oxidoreductase activity"/>
    <property type="evidence" value="ECO:0007669"/>
    <property type="project" value="UniProtKB-KW"/>
</dbReference>